<evidence type="ECO:0000256" key="2">
    <source>
        <dbReference type="ARBA" id="ARBA00023043"/>
    </source>
</evidence>
<feature type="repeat" description="ANK" evidence="3">
    <location>
        <begin position="1050"/>
        <end position="1082"/>
    </location>
</feature>
<gene>
    <name evidence="6" type="ORF">NSJP_1906</name>
</gene>
<dbReference type="STRING" id="1325564.NSJP_1906"/>
<dbReference type="SUPFAM" id="SSF48403">
    <property type="entry name" value="Ankyrin repeat"/>
    <property type="match status" value="3"/>
</dbReference>
<evidence type="ECO:0000256" key="1">
    <source>
        <dbReference type="ARBA" id="ARBA00022737"/>
    </source>
</evidence>
<organism evidence="6 7">
    <name type="scientific">Nitrospira japonica</name>
    <dbReference type="NCBI Taxonomy" id="1325564"/>
    <lineage>
        <taxon>Bacteria</taxon>
        <taxon>Pseudomonadati</taxon>
        <taxon>Nitrospirota</taxon>
        <taxon>Nitrospiria</taxon>
        <taxon>Nitrospirales</taxon>
        <taxon>Nitrospiraceae</taxon>
        <taxon>Nitrospira</taxon>
    </lineage>
</organism>
<evidence type="ECO:0000313" key="7">
    <source>
        <dbReference type="Proteomes" id="UP000192042"/>
    </source>
</evidence>
<feature type="repeat" description="ANK" evidence="3">
    <location>
        <begin position="984"/>
        <end position="1016"/>
    </location>
</feature>
<feature type="repeat" description="ANK" evidence="3">
    <location>
        <begin position="1017"/>
        <end position="1049"/>
    </location>
</feature>
<dbReference type="EMBL" id="LT828648">
    <property type="protein sequence ID" value="SLM48078.1"/>
    <property type="molecule type" value="Genomic_DNA"/>
</dbReference>
<evidence type="ECO:0000313" key="6">
    <source>
        <dbReference type="EMBL" id="SLM48078.1"/>
    </source>
</evidence>
<keyword evidence="7" id="KW-1185">Reference proteome</keyword>
<feature type="repeat" description="ANK" evidence="3">
    <location>
        <begin position="1219"/>
        <end position="1251"/>
    </location>
</feature>
<dbReference type="PROSITE" id="PS50088">
    <property type="entry name" value="ANK_REPEAT"/>
    <property type="match status" value="10"/>
</dbReference>
<dbReference type="Pfam" id="PF20703">
    <property type="entry name" value="nSTAND1"/>
    <property type="match status" value="2"/>
</dbReference>
<dbReference type="InterPro" id="IPR049052">
    <property type="entry name" value="nSTAND1"/>
</dbReference>
<dbReference type="InterPro" id="IPR036770">
    <property type="entry name" value="Ankyrin_rpt-contain_sf"/>
</dbReference>
<sequence>MAAPNFPRLTEPGVFIASPRDVQRLRNRAVDLLNELQSDIRDAQAHKIVAYEIDDRPSERNDAIPAQLQMYRPDDPLCKAVICFFGEQIGTPLGENFTIECLAPLDPLKKEEKDYGLVHPWKPEKAEKGGFALTGSTFELLATVAANRLSPERQPPLHLRFIGPTDTGGILPPMDGGWGNRFLRGRLGDKFPNQSDAYCRLLQDTKEHIQQLYNLVQFLRSPRLNVTVHFTESDDSFISDLRQFLVAQLRLHAPSEGRNIFKGLEYYDVQDSSLYCWLREDLTEAHVAYTRALNHPEKVRCHWIIGPSGCGKSSFIRAGIIGRLVSETHRGQSIPCVMRPNEIVPRSILDNQTQTDVDLADVVLRKVFHRCVKSIATELKCSRPHDPLPTQVVEDELSQFDVFPPPEAKAQWCARRIEQLLDCNRRNPELSNISFLLGFDQFEEFVDMLDDARLRPGLDAVVNFIKLALGVTGISLFMTLRSNRVERMAHHKGLNELFSDGWKQYIGIPTESGMKNIIHTSFKLTNRIKLDDRAVELIAESIRQYGDNPRRKDQPGSSLPLVSVTLKRLYEHAEGLIQEKQQRRKEYASQISDRFSDVKGGEPQGSTINSGEGSEEARSPKIRLLDQDKDHGQELDHDELFTVTEDNSRGYLRIDDAITQLAEDAWGKAKKKIGLSWEDGMVGTLLRRLVVLQDIADDRFSFPDAAIPTEFGPRVLAESLIDNKLLIPEEGKRVRLVHEAVLEHWTAAKSWLEAEGPVHEQAATLKALQKVLAKVSEKAGEEHASVTLKVIADSLFVKDAAIILAVWYDKLFDEKVTNTSERNQELREFCLNLIRLHCRPGELVESSIGQTHHLILAANYNRNDIVREMLQADPSSVNVQNSKHRTAIFAPCFYGNADLLDILLEYKANPDFPDKEGWRPIHYAAASGSLDCLKRLLTKDVYLGGTDTPHETAPIHTAASSNHVHCVHSLVEKDKTLLVCRNAMGQTPLHIAASNGALEAIQVLNELGADANESTKDGWKAVHYAARENHPAVIRILREIGADLDASLPNQATALHIAAHNGHMDVVKCLFESHVNVDAPALNSCWSDTEKAKTRINYRQDKKKCGDISEFDWTPLHFAVASGHDEVVSYLLEARANPNLPSGSGETPLHFAGRHDGVKIVKQLCANGANKEVRDRNGKGQTPLIAALARKAFAGAQALASERADLQSYISEDPIKIEEEWSPLHFWSYKGDTEVVQFLLRNRAKIDAQNTEGYRPLHLAAARAHFDVVMLLLDHGATPDLIAKDNHTPITLACLAGALNVVSQLYQRVDSPLSARENIPSLLHYGVLSGNVAIVNFLLSKDHPVDHLDAFGFTPLHLAIQEGHLEIVRCLVRAGADLEYPARTPLIMPIHLAAEGGHSEIIRHLHENHVPLDAVTNERPAPILLAMRYGHIDAVKTLLLLGAPISQLDSISGESLADTFVEFYKKEAENGSYPAPDQELIDALETSGFEVVKYLPTPPRSKMLSPDSSVLSASSGNVWNYVWNDVPREVRERLIATLTSMDNSYCISRETTDIKLARLSWYDQVSLLRVADSNWQKPDLYLYYLIEEGEQRAFYWLNGTSPPIHQVNKKAPIKLNQKNALDYLRFFNFFVRGEEGPFYIVEDPKDPMIPRHADVQRALEGVVRPATFEGINEKGHFLCDGVVFYSNALFIANFSINPTGMVNMLDDDPIAVNLPKKIELPIS</sequence>
<protein>
    <recommendedName>
        <fullName evidence="5">Novel STAND NTPase 1 domain-containing protein</fullName>
    </recommendedName>
</protein>
<dbReference type="Pfam" id="PF13637">
    <property type="entry name" value="Ank_4"/>
    <property type="match status" value="1"/>
</dbReference>
<proteinExistence type="predicted"/>
<dbReference type="Proteomes" id="UP000192042">
    <property type="component" value="Chromosome I"/>
</dbReference>
<feature type="repeat" description="ANK" evidence="3">
    <location>
        <begin position="916"/>
        <end position="948"/>
    </location>
</feature>
<reference evidence="6 7" key="1">
    <citation type="submission" date="2017-03" db="EMBL/GenBank/DDBJ databases">
        <authorList>
            <person name="Afonso C.L."/>
            <person name="Miller P.J."/>
            <person name="Scott M.A."/>
            <person name="Spackman E."/>
            <person name="Goraichik I."/>
            <person name="Dimitrov K.M."/>
            <person name="Suarez D.L."/>
            <person name="Swayne D.E."/>
        </authorList>
    </citation>
    <scope>NUCLEOTIDE SEQUENCE [LARGE SCALE GENOMIC DNA]</scope>
    <source>
        <strain evidence="6">Genome sequencing of Nitrospira japonica strain NJ11</strain>
    </source>
</reference>
<dbReference type="InterPro" id="IPR002110">
    <property type="entry name" value="Ankyrin_rpt"/>
</dbReference>
<feature type="region of interest" description="Disordered" evidence="4">
    <location>
        <begin position="588"/>
        <end position="619"/>
    </location>
</feature>
<dbReference type="Gene3D" id="1.25.40.20">
    <property type="entry name" value="Ankyrin repeat-containing domain"/>
    <property type="match status" value="3"/>
</dbReference>
<dbReference type="PANTHER" id="PTHR24198:SF165">
    <property type="entry name" value="ANKYRIN REPEAT-CONTAINING PROTEIN-RELATED"/>
    <property type="match status" value="1"/>
</dbReference>
<dbReference type="Pfam" id="PF12796">
    <property type="entry name" value="Ank_2"/>
    <property type="match status" value="5"/>
</dbReference>
<evidence type="ECO:0000259" key="5">
    <source>
        <dbReference type="Pfam" id="PF20703"/>
    </source>
</evidence>
<feature type="domain" description="Novel STAND NTPase 1" evidence="5">
    <location>
        <begin position="261"/>
        <end position="575"/>
    </location>
</feature>
<feature type="repeat" description="ANK" evidence="3">
    <location>
        <begin position="1252"/>
        <end position="1284"/>
    </location>
</feature>
<dbReference type="SMART" id="SM00248">
    <property type="entry name" value="ANK"/>
    <property type="match status" value="17"/>
</dbReference>
<dbReference type="KEGG" id="nja:NSJP_1906"/>
<dbReference type="PANTHER" id="PTHR24198">
    <property type="entry name" value="ANKYRIN REPEAT AND PROTEIN KINASE DOMAIN-CONTAINING PROTEIN"/>
    <property type="match status" value="1"/>
</dbReference>
<evidence type="ECO:0000256" key="3">
    <source>
        <dbReference type="PROSITE-ProRule" id="PRU00023"/>
    </source>
</evidence>
<feature type="repeat" description="ANK" evidence="3">
    <location>
        <begin position="1111"/>
        <end position="1143"/>
    </location>
</feature>
<feature type="domain" description="Novel STAND NTPase 1" evidence="5">
    <location>
        <begin position="653"/>
        <end position="763"/>
    </location>
</feature>
<feature type="repeat" description="ANK" evidence="3">
    <location>
        <begin position="1144"/>
        <end position="1176"/>
    </location>
</feature>
<name>A0A1W1I4Y8_9BACT</name>
<keyword evidence="2 3" id="KW-0040">ANK repeat</keyword>
<dbReference type="RefSeq" id="WP_080886518.1">
    <property type="nucleotide sequence ID" value="NZ_LT828648.1"/>
</dbReference>
<keyword evidence="1" id="KW-0677">Repeat</keyword>
<feature type="repeat" description="ANK" evidence="3">
    <location>
        <begin position="1351"/>
        <end position="1383"/>
    </location>
</feature>
<dbReference type="PROSITE" id="PS50297">
    <property type="entry name" value="ANK_REP_REGION"/>
    <property type="match status" value="8"/>
</dbReference>
<dbReference type="OrthoDB" id="9772065at2"/>
<evidence type="ECO:0000256" key="4">
    <source>
        <dbReference type="SAM" id="MobiDB-lite"/>
    </source>
</evidence>
<accession>A0A1W1I4Y8</accession>
<dbReference type="PRINTS" id="PR01415">
    <property type="entry name" value="ANKYRIN"/>
</dbReference>
<feature type="repeat" description="ANK" evidence="3">
    <location>
        <begin position="1418"/>
        <end position="1450"/>
    </location>
</feature>